<evidence type="ECO:0000256" key="1">
    <source>
        <dbReference type="SAM" id="SignalP"/>
    </source>
</evidence>
<name>A0A9P5Q8L8_9AGAR</name>
<keyword evidence="1" id="KW-0732">Signal</keyword>
<organism evidence="2 3">
    <name type="scientific">Rhodocollybia butyracea</name>
    <dbReference type="NCBI Taxonomy" id="206335"/>
    <lineage>
        <taxon>Eukaryota</taxon>
        <taxon>Fungi</taxon>
        <taxon>Dikarya</taxon>
        <taxon>Basidiomycota</taxon>
        <taxon>Agaricomycotina</taxon>
        <taxon>Agaricomycetes</taxon>
        <taxon>Agaricomycetidae</taxon>
        <taxon>Agaricales</taxon>
        <taxon>Marasmiineae</taxon>
        <taxon>Omphalotaceae</taxon>
        <taxon>Rhodocollybia</taxon>
    </lineage>
</organism>
<dbReference type="GO" id="GO:0005576">
    <property type="term" value="C:extracellular region"/>
    <property type="evidence" value="ECO:0007669"/>
    <property type="project" value="TreeGrafter"/>
</dbReference>
<feature type="signal peptide" evidence="1">
    <location>
        <begin position="1"/>
        <end position="16"/>
    </location>
</feature>
<reference evidence="2" key="1">
    <citation type="submission" date="2020-11" db="EMBL/GenBank/DDBJ databases">
        <authorList>
            <consortium name="DOE Joint Genome Institute"/>
            <person name="Ahrendt S."/>
            <person name="Riley R."/>
            <person name="Andreopoulos W."/>
            <person name="Labutti K."/>
            <person name="Pangilinan J."/>
            <person name="Ruiz-Duenas F.J."/>
            <person name="Barrasa J.M."/>
            <person name="Sanchez-Garcia M."/>
            <person name="Camarero S."/>
            <person name="Miyauchi S."/>
            <person name="Serrano A."/>
            <person name="Linde D."/>
            <person name="Babiker R."/>
            <person name="Drula E."/>
            <person name="Ayuso-Fernandez I."/>
            <person name="Pacheco R."/>
            <person name="Padilla G."/>
            <person name="Ferreira P."/>
            <person name="Barriuso J."/>
            <person name="Kellner H."/>
            <person name="Castanera R."/>
            <person name="Alfaro M."/>
            <person name="Ramirez L."/>
            <person name="Pisabarro A.G."/>
            <person name="Kuo A."/>
            <person name="Tritt A."/>
            <person name="Lipzen A."/>
            <person name="He G."/>
            <person name="Yan M."/>
            <person name="Ng V."/>
            <person name="Cullen D."/>
            <person name="Martin F."/>
            <person name="Rosso M.-N."/>
            <person name="Henrissat B."/>
            <person name="Hibbett D."/>
            <person name="Martinez A.T."/>
            <person name="Grigoriev I.V."/>
        </authorList>
    </citation>
    <scope>NUCLEOTIDE SEQUENCE</scope>
    <source>
        <strain evidence="2">AH 40177</strain>
    </source>
</reference>
<dbReference type="InterPro" id="IPR021054">
    <property type="entry name" value="Cell_wall_mannoprotein_1"/>
</dbReference>
<feature type="chain" id="PRO_5040502277" evidence="1">
    <location>
        <begin position="17"/>
        <end position="181"/>
    </location>
</feature>
<dbReference type="Proteomes" id="UP000772434">
    <property type="component" value="Unassembled WGS sequence"/>
</dbReference>
<dbReference type="EMBL" id="JADNRY010000005">
    <property type="protein sequence ID" value="KAF9076914.1"/>
    <property type="molecule type" value="Genomic_DNA"/>
</dbReference>
<dbReference type="PANTHER" id="PTHR38123">
    <property type="entry name" value="CELL WALL SERINE-THREONINE-RICH GALACTOMANNOPROTEIN MP1 (AFU_ORTHOLOGUE AFUA_4G03240)"/>
    <property type="match status" value="1"/>
</dbReference>
<dbReference type="PANTHER" id="PTHR38123:SF1">
    <property type="entry name" value="HYDROPHOBIC SURFACE BINDING PROTEIN"/>
    <property type="match status" value="1"/>
</dbReference>
<gene>
    <name evidence="2" type="ORF">BDP27DRAFT_1312820</name>
</gene>
<sequence>MLRLASFATLLTACLATGVKRQEDVVSADLVQIASSVTVLNSFIQNLPATGVPAIETALSIHDGSTLLATAIAAAATAAASSGPFSEAQGAAIIGIVEEFTPTITEALTGIVAQMGVIADIPIQSLTALVKEDLASLQAATKSFENELVADSPADLLPTATLLTSSIDNAFATAQAAYAGA</sequence>
<dbReference type="AlphaFoldDB" id="A0A9P5Q8L8"/>
<dbReference type="Gene3D" id="1.20.1280.140">
    <property type="match status" value="1"/>
</dbReference>
<dbReference type="OrthoDB" id="3047184at2759"/>
<protein>
    <submittedName>
        <fullName evidence="2">Uncharacterized protein</fullName>
    </submittedName>
</protein>
<accession>A0A9P5Q8L8</accession>
<proteinExistence type="predicted"/>
<dbReference type="Pfam" id="PF12296">
    <property type="entry name" value="HsbA"/>
    <property type="match status" value="1"/>
</dbReference>
<keyword evidence="3" id="KW-1185">Reference proteome</keyword>
<evidence type="ECO:0000313" key="3">
    <source>
        <dbReference type="Proteomes" id="UP000772434"/>
    </source>
</evidence>
<evidence type="ECO:0000313" key="2">
    <source>
        <dbReference type="EMBL" id="KAF9076914.1"/>
    </source>
</evidence>
<comment type="caution">
    <text evidence="2">The sequence shown here is derived from an EMBL/GenBank/DDBJ whole genome shotgun (WGS) entry which is preliminary data.</text>
</comment>